<keyword evidence="1" id="KW-0479">Metal-binding</keyword>
<reference evidence="4 5" key="1">
    <citation type="journal article" date="2021" name="BMC Genomics">
        <title>Datura genome reveals duplications of psychoactive alkaloid biosynthetic genes and high mutation rate following tissue culture.</title>
        <authorList>
            <person name="Rajewski A."/>
            <person name="Carter-House D."/>
            <person name="Stajich J."/>
            <person name="Litt A."/>
        </authorList>
    </citation>
    <scope>NUCLEOTIDE SEQUENCE [LARGE SCALE GENOMIC DNA]</scope>
    <source>
        <strain evidence="4">AR-01</strain>
    </source>
</reference>
<feature type="domain" description="C2H2-type" evidence="3">
    <location>
        <begin position="6"/>
        <end position="33"/>
    </location>
</feature>
<keyword evidence="1" id="KW-0862">Zinc</keyword>
<evidence type="ECO:0000256" key="2">
    <source>
        <dbReference type="SAM" id="MobiDB-lite"/>
    </source>
</evidence>
<dbReference type="SMART" id="SM00355">
    <property type="entry name" value="ZnF_C2H2"/>
    <property type="match status" value="3"/>
</dbReference>
<evidence type="ECO:0000313" key="4">
    <source>
        <dbReference type="EMBL" id="MCD7446912.1"/>
    </source>
</evidence>
<dbReference type="SUPFAM" id="SSF57667">
    <property type="entry name" value="beta-beta-alpha zinc fingers"/>
    <property type="match status" value="2"/>
</dbReference>
<evidence type="ECO:0000313" key="5">
    <source>
        <dbReference type="Proteomes" id="UP000823775"/>
    </source>
</evidence>
<keyword evidence="1" id="KW-0863">Zinc-finger</keyword>
<dbReference type="PANTHER" id="PTHR46326:SF8">
    <property type="entry name" value="C2H2-LIKE ZINC FINGER PROTEIN"/>
    <property type="match status" value="1"/>
</dbReference>
<gene>
    <name evidence="4" type="ORF">HAX54_018883</name>
</gene>
<evidence type="ECO:0000256" key="1">
    <source>
        <dbReference type="PROSITE-ProRule" id="PRU00042"/>
    </source>
</evidence>
<name>A0ABS8RJD7_DATST</name>
<organism evidence="4 5">
    <name type="scientific">Datura stramonium</name>
    <name type="common">Jimsonweed</name>
    <name type="synonym">Common thornapple</name>
    <dbReference type="NCBI Taxonomy" id="4076"/>
    <lineage>
        <taxon>Eukaryota</taxon>
        <taxon>Viridiplantae</taxon>
        <taxon>Streptophyta</taxon>
        <taxon>Embryophyta</taxon>
        <taxon>Tracheophyta</taxon>
        <taxon>Spermatophyta</taxon>
        <taxon>Magnoliopsida</taxon>
        <taxon>eudicotyledons</taxon>
        <taxon>Gunneridae</taxon>
        <taxon>Pentapetalae</taxon>
        <taxon>asterids</taxon>
        <taxon>lamiids</taxon>
        <taxon>Solanales</taxon>
        <taxon>Solanaceae</taxon>
        <taxon>Solanoideae</taxon>
        <taxon>Datureae</taxon>
        <taxon>Datura</taxon>
    </lineage>
</organism>
<evidence type="ECO:0000259" key="3">
    <source>
        <dbReference type="PROSITE" id="PS50157"/>
    </source>
</evidence>
<dbReference type="PROSITE" id="PS00028">
    <property type="entry name" value="ZINC_FINGER_C2H2_1"/>
    <property type="match status" value="3"/>
</dbReference>
<dbReference type="Gene3D" id="3.30.160.60">
    <property type="entry name" value="Classic Zinc Finger"/>
    <property type="match status" value="1"/>
</dbReference>
<feature type="compositionally biased region" description="Polar residues" evidence="2">
    <location>
        <begin position="42"/>
        <end position="58"/>
    </location>
</feature>
<dbReference type="PROSITE" id="PS50157">
    <property type="entry name" value="ZINC_FINGER_C2H2_2"/>
    <property type="match status" value="3"/>
</dbReference>
<dbReference type="EMBL" id="JACEIK010000023">
    <property type="protein sequence ID" value="MCD7446912.1"/>
    <property type="molecule type" value="Genomic_DNA"/>
</dbReference>
<dbReference type="Proteomes" id="UP000823775">
    <property type="component" value="Unassembled WGS sequence"/>
</dbReference>
<feature type="domain" description="C2H2-type" evidence="3">
    <location>
        <begin position="184"/>
        <end position="211"/>
    </location>
</feature>
<feature type="region of interest" description="Disordered" evidence="2">
    <location>
        <begin position="98"/>
        <end position="133"/>
    </location>
</feature>
<dbReference type="PANTHER" id="PTHR46326">
    <property type="entry name" value="ZINC FINGER PROTEIN ZAT1-RELATED"/>
    <property type="match status" value="1"/>
</dbReference>
<feature type="compositionally biased region" description="Basic and acidic residues" evidence="2">
    <location>
        <begin position="101"/>
        <end position="113"/>
    </location>
</feature>
<protein>
    <recommendedName>
        <fullName evidence="3">C2H2-type domain-containing protein</fullName>
    </recommendedName>
</protein>
<accession>A0ABS8RJD7</accession>
<comment type="caution">
    <text evidence="4">The sequence shown here is derived from an EMBL/GenBank/DDBJ whole genome shotgun (WGS) entry which is preliminary data.</text>
</comment>
<dbReference type="InterPro" id="IPR036236">
    <property type="entry name" value="Znf_C2H2_sf"/>
</dbReference>
<sequence>MSMGKHKCKLCSKKFLSGKALGGHMRSHLIPLPLPPKTPPLNQDSNGRSESALSLCSSENQEEHEEEVLEQKDFYYGLRENPKKSFRMIDPEFLDGGYVVQDRESETESEKTPSSRRRSKRSRRMVENEEKVKEKSADFGPLSLFSDSSSEEDIALCLMMLSRDVWKFTEEESKLKTKQNGKKHQCEICHKVFKTSQALGSHKTIHKEKKSSKKLVSVKNIVDQKLHECPYCGKFFQSGQALGGHKRSHLVIMSSSTTASSSSSKLGDSLMEYSNSANLPNGFIDLNMPAPLEDNDFSQPGFSAVEFQQELA</sequence>
<feature type="domain" description="C2H2-type" evidence="3">
    <location>
        <begin position="227"/>
        <end position="249"/>
    </location>
</feature>
<feature type="compositionally biased region" description="Basic and acidic residues" evidence="2">
    <location>
        <begin position="124"/>
        <end position="133"/>
    </location>
</feature>
<feature type="compositionally biased region" description="Basic residues" evidence="2">
    <location>
        <begin position="114"/>
        <end position="123"/>
    </location>
</feature>
<dbReference type="Pfam" id="PF13912">
    <property type="entry name" value="zf-C2H2_6"/>
    <property type="match status" value="3"/>
</dbReference>
<feature type="region of interest" description="Disordered" evidence="2">
    <location>
        <begin position="31"/>
        <end position="68"/>
    </location>
</feature>
<dbReference type="InterPro" id="IPR013087">
    <property type="entry name" value="Znf_C2H2_type"/>
</dbReference>
<dbReference type="InterPro" id="IPR044303">
    <property type="entry name" value="ZAT1/4/9"/>
</dbReference>
<proteinExistence type="predicted"/>
<keyword evidence="5" id="KW-1185">Reference proteome</keyword>